<protein>
    <submittedName>
        <fullName evidence="1">DUF2442 domain-containing protein</fullName>
    </submittedName>
</protein>
<accession>A0A2W4RP95</accession>
<dbReference type="EMBL" id="QJPH01000109">
    <property type="protein sequence ID" value="PZN85761.1"/>
    <property type="molecule type" value="Genomic_DNA"/>
</dbReference>
<comment type="caution">
    <text evidence="1">The sequence shown here is derived from an EMBL/GenBank/DDBJ whole genome shotgun (WGS) entry which is preliminary data.</text>
</comment>
<evidence type="ECO:0000313" key="1">
    <source>
        <dbReference type="EMBL" id="PZN85761.1"/>
    </source>
</evidence>
<dbReference type="InterPro" id="IPR018841">
    <property type="entry name" value="DUF2442"/>
</dbReference>
<evidence type="ECO:0000313" key="2">
    <source>
        <dbReference type="Proteomes" id="UP000249396"/>
    </source>
</evidence>
<proteinExistence type="predicted"/>
<gene>
    <name evidence="1" type="ORF">DM484_01315</name>
</gene>
<dbReference type="Proteomes" id="UP000249396">
    <property type="component" value="Unassembled WGS sequence"/>
</dbReference>
<dbReference type="SUPFAM" id="SSF143880">
    <property type="entry name" value="NE0471 N-terminal domain-like"/>
    <property type="match status" value="1"/>
</dbReference>
<dbReference type="AlphaFoldDB" id="A0A2W4RP95"/>
<dbReference type="InterPro" id="IPR036782">
    <property type="entry name" value="NE0471-like_N"/>
</dbReference>
<name>A0A2W4RP95_9GAMM</name>
<sequence>MFLHVTEAKHTHEYRLWLAFNNGESGEVDLEHELWGEVFEPLLDKTLFATAFVDGEMETLAWANGADLAPEFLLDLLRNQRQRAA</sequence>
<dbReference type="Gene3D" id="3.30.2020.10">
    <property type="entry name" value="NE0471-like N-terminal domain"/>
    <property type="match status" value="1"/>
</dbReference>
<organism evidence="1 2">
    <name type="scientific">Candidatus Methylumidiphilus alinenensis</name>
    <dbReference type="NCBI Taxonomy" id="2202197"/>
    <lineage>
        <taxon>Bacteria</taxon>
        <taxon>Pseudomonadati</taxon>
        <taxon>Pseudomonadota</taxon>
        <taxon>Gammaproteobacteria</taxon>
        <taxon>Methylococcales</taxon>
        <taxon>Candidatus Methylumidiphilus</taxon>
    </lineage>
</organism>
<reference evidence="1 2" key="1">
    <citation type="journal article" date="2018" name="Aquat. Microb. Ecol.">
        <title>Gammaproteobacterial methanotrophs dominate.</title>
        <authorList>
            <person name="Rissanen A.J."/>
            <person name="Saarenheimo J."/>
            <person name="Tiirola M."/>
            <person name="Peura S."/>
            <person name="Aalto S.L."/>
            <person name="Karvinen A."/>
            <person name="Nykanen H."/>
        </authorList>
    </citation>
    <scope>NUCLEOTIDE SEQUENCE [LARGE SCALE GENOMIC DNA]</scope>
    <source>
        <strain evidence="1">AMbin10</strain>
    </source>
</reference>
<dbReference type="Pfam" id="PF10387">
    <property type="entry name" value="DUF2442"/>
    <property type="match status" value="1"/>
</dbReference>